<organism evidence="2 3">
    <name type="scientific">Acorus gramineus</name>
    <name type="common">Dwarf sweet flag</name>
    <dbReference type="NCBI Taxonomy" id="55184"/>
    <lineage>
        <taxon>Eukaryota</taxon>
        <taxon>Viridiplantae</taxon>
        <taxon>Streptophyta</taxon>
        <taxon>Embryophyta</taxon>
        <taxon>Tracheophyta</taxon>
        <taxon>Spermatophyta</taxon>
        <taxon>Magnoliopsida</taxon>
        <taxon>Liliopsida</taxon>
        <taxon>Acoraceae</taxon>
        <taxon>Acorus</taxon>
    </lineage>
</organism>
<reference evidence="2" key="1">
    <citation type="journal article" date="2023" name="Nat. Commun.">
        <title>Diploid and tetraploid genomes of Acorus and the evolution of monocots.</title>
        <authorList>
            <person name="Ma L."/>
            <person name="Liu K.W."/>
            <person name="Li Z."/>
            <person name="Hsiao Y.Y."/>
            <person name="Qi Y."/>
            <person name="Fu T."/>
            <person name="Tang G.D."/>
            <person name="Zhang D."/>
            <person name="Sun W.H."/>
            <person name="Liu D.K."/>
            <person name="Li Y."/>
            <person name="Chen G.Z."/>
            <person name="Liu X.D."/>
            <person name="Liao X.Y."/>
            <person name="Jiang Y.T."/>
            <person name="Yu X."/>
            <person name="Hao Y."/>
            <person name="Huang J."/>
            <person name="Zhao X.W."/>
            <person name="Ke S."/>
            <person name="Chen Y.Y."/>
            <person name="Wu W.L."/>
            <person name="Hsu J.L."/>
            <person name="Lin Y.F."/>
            <person name="Huang M.D."/>
            <person name="Li C.Y."/>
            <person name="Huang L."/>
            <person name="Wang Z.W."/>
            <person name="Zhao X."/>
            <person name="Zhong W.Y."/>
            <person name="Peng D.H."/>
            <person name="Ahmad S."/>
            <person name="Lan S."/>
            <person name="Zhang J.S."/>
            <person name="Tsai W.C."/>
            <person name="Van de Peer Y."/>
            <person name="Liu Z.J."/>
        </authorList>
    </citation>
    <scope>NUCLEOTIDE SEQUENCE</scope>
    <source>
        <strain evidence="2">SCP</strain>
    </source>
</reference>
<protein>
    <submittedName>
        <fullName evidence="2">Uncharacterized protein</fullName>
    </submittedName>
</protein>
<evidence type="ECO:0000256" key="1">
    <source>
        <dbReference type="SAM" id="MobiDB-lite"/>
    </source>
</evidence>
<dbReference type="AlphaFoldDB" id="A0AAV9BN30"/>
<reference evidence="2" key="2">
    <citation type="submission" date="2023-06" db="EMBL/GenBank/DDBJ databases">
        <authorList>
            <person name="Ma L."/>
            <person name="Liu K.-W."/>
            <person name="Li Z."/>
            <person name="Hsiao Y.-Y."/>
            <person name="Qi Y."/>
            <person name="Fu T."/>
            <person name="Tang G."/>
            <person name="Zhang D."/>
            <person name="Sun W.-H."/>
            <person name="Liu D.-K."/>
            <person name="Li Y."/>
            <person name="Chen G.-Z."/>
            <person name="Liu X.-D."/>
            <person name="Liao X.-Y."/>
            <person name="Jiang Y.-T."/>
            <person name="Yu X."/>
            <person name="Hao Y."/>
            <person name="Huang J."/>
            <person name="Zhao X.-W."/>
            <person name="Ke S."/>
            <person name="Chen Y.-Y."/>
            <person name="Wu W.-L."/>
            <person name="Hsu J.-L."/>
            <person name="Lin Y.-F."/>
            <person name="Huang M.-D."/>
            <person name="Li C.-Y."/>
            <person name="Huang L."/>
            <person name="Wang Z.-W."/>
            <person name="Zhao X."/>
            <person name="Zhong W.-Y."/>
            <person name="Peng D.-H."/>
            <person name="Ahmad S."/>
            <person name="Lan S."/>
            <person name="Zhang J.-S."/>
            <person name="Tsai W.-C."/>
            <person name="Van De Peer Y."/>
            <person name="Liu Z.-J."/>
        </authorList>
    </citation>
    <scope>NUCLEOTIDE SEQUENCE</scope>
    <source>
        <strain evidence="2">SCP</strain>
        <tissue evidence="2">Leaves</tissue>
    </source>
</reference>
<evidence type="ECO:0000313" key="2">
    <source>
        <dbReference type="EMBL" id="KAK1277537.1"/>
    </source>
</evidence>
<name>A0AAV9BN30_ACOGR</name>
<dbReference type="Proteomes" id="UP001179952">
    <property type="component" value="Unassembled WGS sequence"/>
</dbReference>
<comment type="caution">
    <text evidence="2">The sequence shown here is derived from an EMBL/GenBank/DDBJ whole genome shotgun (WGS) entry which is preliminary data.</text>
</comment>
<dbReference type="EMBL" id="JAUJYN010000002">
    <property type="protein sequence ID" value="KAK1277537.1"/>
    <property type="molecule type" value="Genomic_DNA"/>
</dbReference>
<accession>A0AAV9BN30</accession>
<keyword evidence="3" id="KW-1185">Reference proteome</keyword>
<sequence>MAAPWFIELQSSKPANTQKSLKAVSDYQSAIAKDENKVKVYSEMSTCESTVGGERRHQNTNVEAEVVAMRRSWSTDSFLSQSGGGRNCVCSPTKHAGSFRCRLHRHSLNQIQSSPPPPVVHRESEALMDAAEAK</sequence>
<gene>
    <name evidence="2" type="ORF">QJS04_geneDACA003520</name>
</gene>
<dbReference type="PANTHER" id="PTHR33132">
    <property type="entry name" value="OSJNBB0118P14.9 PROTEIN"/>
    <property type="match status" value="1"/>
</dbReference>
<feature type="compositionally biased region" description="Basic and acidic residues" evidence="1">
    <location>
        <begin position="120"/>
        <end position="134"/>
    </location>
</feature>
<feature type="region of interest" description="Disordered" evidence="1">
    <location>
        <begin position="108"/>
        <end position="134"/>
    </location>
</feature>
<proteinExistence type="predicted"/>
<evidence type="ECO:0000313" key="3">
    <source>
        <dbReference type="Proteomes" id="UP001179952"/>
    </source>
</evidence>
<dbReference type="PANTHER" id="PTHR33132:SF128">
    <property type="entry name" value="OS01G0778900 PROTEIN"/>
    <property type="match status" value="1"/>
</dbReference>